<evidence type="ECO:0008006" key="15">
    <source>
        <dbReference type="Google" id="ProtNLM"/>
    </source>
</evidence>
<comment type="subcellular location">
    <subcellularLocation>
        <location evidence="2">Cell membrane</location>
    </subcellularLocation>
    <subcellularLocation>
        <location evidence="1">Membrane</location>
        <topology evidence="1">Single-pass membrane protein</topology>
    </subcellularLocation>
</comment>
<dbReference type="PANTHER" id="PTHR30627">
    <property type="entry name" value="PEPTIDOGLYCAN D,D-TRANSPEPTIDASE"/>
    <property type="match status" value="1"/>
</dbReference>
<dbReference type="GO" id="GO:0005886">
    <property type="term" value="C:plasma membrane"/>
    <property type="evidence" value="ECO:0007669"/>
    <property type="project" value="UniProtKB-SubCell"/>
</dbReference>
<dbReference type="PANTHER" id="PTHR30627:SF2">
    <property type="entry name" value="PEPTIDOGLYCAN D,D-TRANSPEPTIDASE MRDA"/>
    <property type="match status" value="1"/>
</dbReference>
<dbReference type="GO" id="GO:0071555">
    <property type="term" value="P:cell wall organization"/>
    <property type="evidence" value="ECO:0007669"/>
    <property type="project" value="UniProtKB-KW"/>
</dbReference>
<keyword evidence="9" id="KW-0961">Cell wall biogenesis/degradation</keyword>
<dbReference type="Pfam" id="PF03717">
    <property type="entry name" value="PBP_dimer"/>
    <property type="match status" value="1"/>
</dbReference>
<evidence type="ECO:0000313" key="13">
    <source>
        <dbReference type="EMBL" id="PIP85935.1"/>
    </source>
</evidence>
<evidence type="ECO:0000256" key="10">
    <source>
        <dbReference type="SAM" id="Phobius"/>
    </source>
</evidence>
<dbReference type="Pfam" id="PF00905">
    <property type="entry name" value="Transpeptidase"/>
    <property type="match status" value="1"/>
</dbReference>
<evidence type="ECO:0000259" key="11">
    <source>
        <dbReference type="Pfam" id="PF00905"/>
    </source>
</evidence>
<keyword evidence="5" id="KW-0133">Cell shape</keyword>
<name>A0A2H0DUU3_9BACT</name>
<evidence type="ECO:0000256" key="9">
    <source>
        <dbReference type="ARBA" id="ARBA00023316"/>
    </source>
</evidence>
<keyword evidence="3" id="KW-1003">Cell membrane</keyword>
<dbReference type="GO" id="GO:0008658">
    <property type="term" value="F:penicillin binding"/>
    <property type="evidence" value="ECO:0007669"/>
    <property type="project" value="InterPro"/>
</dbReference>
<organism evidence="13 14">
    <name type="scientific">Candidatus Collierbacteria bacterium CG22_combo_CG10-13_8_21_14_all_43_12</name>
    <dbReference type="NCBI Taxonomy" id="1974537"/>
    <lineage>
        <taxon>Bacteria</taxon>
        <taxon>Candidatus Collieribacteriota</taxon>
    </lineage>
</organism>
<dbReference type="InterPro" id="IPR036138">
    <property type="entry name" value="PBP_dimer_sf"/>
</dbReference>
<keyword evidence="8 10" id="KW-0472">Membrane</keyword>
<feature type="domain" description="Penicillin-binding protein dimerisation" evidence="12">
    <location>
        <begin position="93"/>
        <end position="161"/>
    </location>
</feature>
<keyword evidence="4 10" id="KW-0812">Transmembrane</keyword>
<evidence type="ECO:0000256" key="5">
    <source>
        <dbReference type="ARBA" id="ARBA00022960"/>
    </source>
</evidence>
<evidence type="ECO:0000256" key="8">
    <source>
        <dbReference type="ARBA" id="ARBA00023136"/>
    </source>
</evidence>
<evidence type="ECO:0000256" key="3">
    <source>
        <dbReference type="ARBA" id="ARBA00022475"/>
    </source>
</evidence>
<feature type="transmembrane region" description="Helical" evidence="10">
    <location>
        <begin position="27"/>
        <end position="51"/>
    </location>
</feature>
<accession>A0A2H0DUU3</accession>
<evidence type="ECO:0000256" key="4">
    <source>
        <dbReference type="ARBA" id="ARBA00022692"/>
    </source>
</evidence>
<evidence type="ECO:0000259" key="12">
    <source>
        <dbReference type="Pfam" id="PF03717"/>
    </source>
</evidence>
<evidence type="ECO:0000256" key="1">
    <source>
        <dbReference type="ARBA" id="ARBA00004167"/>
    </source>
</evidence>
<dbReference type="GO" id="GO:0071972">
    <property type="term" value="F:peptidoglycan L,D-transpeptidase activity"/>
    <property type="evidence" value="ECO:0007669"/>
    <property type="project" value="TreeGrafter"/>
</dbReference>
<sequence length="531" mass="57753">MDLHQQIGTFSPLCEDDRIMRTNMVYFWMKTVLILVMAIFFSRVIFLTVIMGDHFGNLAQGNMIGKQKLNPIRGVISDKNGKPLAMNIDYLGRTVRFYPGGEITASIVGYLGKPSENDLKDCAVCNPEMTVGKAGIEKSFQNDLVGQPGEALVQESADGKNKIEIKRTESVAGKNIQTNIDIELQKTAFLAIKNKLQEIGKSGAVIITRVSGEVLALVSVPSFDPNLFIQNGKRSDFGGDFKDVDSLLNDSVAKPLFNRAVSGNFAPGSVYKLVPAIGALEEGKISKTTEIMDTGEIKIGEYRFGNWYLDKYGQTEGLVNVVKAITRSNDIFFYKTGEALGADSLISWSKRFGLGEKTGIDLPGEAEGFVPTPYWREKTLGERWFLGNTYHMAIGQGDLMTTPIQINRMTSEAVSGLICNPVLVGKGVCSDQKFNPKNIETILEGMKGACSPGGTGFPLFAYAGKIFCKTGTAQKGGKESLSNAWISVVIPKGTDVRNWVVMTILIEEGGEGSAVAGPVAKEIVPYILDKM</sequence>
<dbReference type="InterPro" id="IPR005311">
    <property type="entry name" value="PBP_dimer"/>
</dbReference>
<dbReference type="GO" id="GO:0009252">
    <property type="term" value="P:peptidoglycan biosynthetic process"/>
    <property type="evidence" value="ECO:0007669"/>
    <property type="project" value="UniProtKB-KW"/>
</dbReference>
<keyword evidence="7 10" id="KW-1133">Transmembrane helix</keyword>
<protein>
    <recommendedName>
        <fullName evidence="15">Penicillin-binding protein 2</fullName>
    </recommendedName>
</protein>
<dbReference type="GO" id="GO:0008360">
    <property type="term" value="P:regulation of cell shape"/>
    <property type="evidence" value="ECO:0007669"/>
    <property type="project" value="UniProtKB-KW"/>
</dbReference>
<proteinExistence type="predicted"/>
<feature type="domain" description="Penicillin-binding protein transpeptidase" evidence="11">
    <location>
        <begin position="204"/>
        <end position="524"/>
    </location>
</feature>
<reference evidence="13 14" key="1">
    <citation type="submission" date="2017-09" db="EMBL/GenBank/DDBJ databases">
        <title>Depth-based differentiation of microbial function through sediment-hosted aquifers and enrichment of novel symbionts in the deep terrestrial subsurface.</title>
        <authorList>
            <person name="Probst A.J."/>
            <person name="Ladd B."/>
            <person name="Jarett J.K."/>
            <person name="Geller-Mcgrath D.E."/>
            <person name="Sieber C.M."/>
            <person name="Emerson J.B."/>
            <person name="Anantharaman K."/>
            <person name="Thomas B.C."/>
            <person name="Malmstrom R."/>
            <person name="Stieglmeier M."/>
            <person name="Klingl A."/>
            <person name="Woyke T."/>
            <person name="Ryan C.M."/>
            <person name="Banfield J.F."/>
        </authorList>
    </citation>
    <scope>NUCLEOTIDE SEQUENCE [LARGE SCALE GENOMIC DNA]</scope>
    <source>
        <strain evidence="13">CG22_combo_CG10-13_8_21_14_all_43_12</strain>
    </source>
</reference>
<evidence type="ECO:0000256" key="6">
    <source>
        <dbReference type="ARBA" id="ARBA00022984"/>
    </source>
</evidence>
<dbReference type="SUPFAM" id="SSF56519">
    <property type="entry name" value="Penicillin binding protein dimerisation domain"/>
    <property type="match status" value="1"/>
</dbReference>
<evidence type="ECO:0000256" key="7">
    <source>
        <dbReference type="ARBA" id="ARBA00022989"/>
    </source>
</evidence>
<evidence type="ECO:0000256" key="2">
    <source>
        <dbReference type="ARBA" id="ARBA00004236"/>
    </source>
</evidence>
<comment type="caution">
    <text evidence="13">The sequence shown here is derived from an EMBL/GenBank/DDBJ whole genome shotgun (WGS) entry which is preliminary data.</text>
</comment>
<dbReference type="InterPro" id="IPR050515">
    <property type="entry name" value="Beta-lactam/transpept"/>
</dbReference>
<dbReference type="AlphaFoldDB" id="A0A2H0DUU3"/>
<dbReference type="Gene3D" id="3.90.1310.10">
    <property type="entry name" value="Penicillin-binding protein 2a (Domain 2)"/>
    <property type="match status" value="1"/>
</dbReference>
<dbReference type="Proteomes" id="UP000231136">
    <property type="component" value="Unassembled WGS sequence"/>
</dbReference>
<dbReference type="SUPFAM" id="SSF56601">
    <property type="entry name" value="beta-lactamase/transpeptidase-like"/>
    <property type="match status" value="1"/>
</dbReference>
<dbReference type="Gene3D" id="3.40.710.10">
    <property type="entry name" value="DD-peptidase/beta-lactamase superfamily"/>
    <property type="match status" value="1"/>
</dbReference>
<evidence type="ECO:0000313" key="14">
    <source>
        <dbReference type="Proteomes" id="UP000231136"/>
    </source>
</evidence>
<dbReference type="InterPro" id="IPR001460">
    <property type="entry name" value="PCN-bd_Tpept"/>
</dbReference>
<keyword evidence="6" id="KW-0573">Peptidoglycan synthesis</keyword>
<dbReference type="EMBL" id="PCTR01000054">
    <property type="protein sequence ID" value="PIP85935.1"/>
    <property type="molecule type" value="Genomic_DNA"/>
</dbReference>
<dbReference type="InterPro" id="IPR012338">
    <property type="entry name" value="Beta-lactam/transpept-like"/>
</dbReference>
<gene>
    <name evidence="13" type="ORF">COW83_01630</name>
</gene>